<feature type="compositionally biased region" description="Polar residues" evidence="1">
    <location>
        <begin position="75"/>
        <end position="88"/>
    </location>
</feature>
<feature type="region of interest" description="Disordered" evidence="1">
    <location>
        <begin position="47"/>
        <end position="106"/>
    </location>
</feature>
<evidence type="ECO:0000313" key="2">
    <source>
        <dbReference type="EMBL" id="GMH29254.1"/>
    </source>
</evidence>
<gene>
    <name evidence="2" type="ORF">Nepgr_031097</name>
</gene>
<dbReference type="Proteomes" id="UP001279734">
    <property type="component" value="Unassembled WGS sequence"/>
</dbReference>
<evidence type="ECO:0000256" key="1">
    <source>
        <dbReference type="SAM" id="MobiDB-lite"/>
    </source>
</evidence>
<organism evidence="2 3">
    <name type="scientific">Nepenthes gracilis</name>
    <name type="common">Slender pitcher plant</name>
    <dbReference type="NCBI Taxonomy" id="150966"/>
    <lineage>
        <taxon>Eukaryota</taxon>
        <taxon>Viridiplantae</taxon>
        <taxon>Streptophyta</taxon>
        <taxon>Embryophyta</taxon>
        <taxon>Tracheophyta</taxon>
        <taxon>Spermatophyta</taxon>
        <taxon>Magnoliopsida</taxon>
        <taxon>eudicotyledons</taxon>
        <taxon>Gunneridae</taxon>
        <taxon>Pentapetalae</taxon>
        <taxon>Caryophyllales</taxon>
        <taxon>Nepenthaceae</taxon>
        <taxon>Nepenthes</taxon>
    </lineage>
</organism>
<protein>
    <recommendedName>
        <fullName evidence="4">Preprotein translocase subunit SECE1</fullName>
    </recommendedName>
</protein>
<dbReference type="PANTHER" id="PTHR37240:SF1">
    <property type="entry name" value="PREPROTEIN TRANSLOCASE SUBUNIT SECE1"/>
    <property type="match status" value="1"/>
</dbReference>
<dbReference type="AlphaFoldDB" id="A0AAD3THN0"/>
<proteinExistence type="predicted"/>
<dbReference type="EMBL" id="BSYO01000036">
    <property type="protein sequence ID" value="GMH29254.1"/>
    <property type="molecule type" value="Genomic_DNA"/>
</dbReference>
<accession>A0AAD3THN0</accession>
<evidence type="ECO:0008006" key="4">
    <source>
        <dbReference type="Google" id="ProtNLM"/>
    </source>
</evidence>
<comment type="caution">
    <text evidence="2">The sequence shown here is derived from an EMBL/GenBank/DDBJ whole genome shotgun (WGS) entry which is preliminary data.</text>
</comment>
<name>A0AAD3THN0_NEPGR</name>
<dbReference type="InterPro" id="IPR055330">
    <property type="entry name" value="SECE1-like"/>
</dbReference>
<keyword evidence="3" id="KW-1185">Reference proteome</keyword>
<evidence type="ECO:0000313" key="3">
    <source>
        <dbReference type="Proteomes" id="UP001279734"/>
    </source>
</evidence>
<dbReference type="PANTHER" id="PTHR37240">
    <property type="entry name" value="PREPROTEIN TRANSLOCASE SUBUNIT SECE1"/>
    <property type="match status" value="1"/>
</dbReference>
<reference evidence="2" key="1">
    <citation type="submission" date="2023-05" db="EMBL/GenBank/DDBJ databases">
        <title>Nepenthes gracilis genome sequencing.</title>
        <authorList>
            <person name="Fukushima K."/>
        </authorList>
    </citation>
    <scope>NUCLEOTIDE SEQUENCE</scope>
    <source>
        <strain evidence="2">SING2019-196</strain>
    </source>
</reference>
<dbReference type="GO" id="GO:0009535">
    <property type="term" value="C:chloroplast thylakoid membrane"/>
    <property type="evidence" value="ECO:0007669"/>
    <property type="project" value="TreeGrafter"/>
</dbReference>
<sequence>MASNLCLSFPVLSMNRYLKSSRPSSISTSLLQSKTITISLSTQSKLNLNHRGTTRQRRAVRSTVNDSQNGDETETPTTESLSNQQSSVGKDASEGGGSESSDLGKEMKKALEFRKERGGGGGEFWSGVAEEIGEIEWPDFGNVLGTTGVVLGVIAGSSVVLLSVNAVLAELSDRIFAGKGLQDFFG</sequence>